<dbReference type="Proteomes" id="UP000620124">
    <property type="component" value="Unassembled WGS sequence"/>
</dbReference>
<accession>A0A8H7D7L8</accession>
<dbReference type="EMBL" id="JACAZI010000004">
    <property type="protein sequence ID" value="KAF7362397.1"/>
    <property type="molecule type" value="Genomic_DNA"/>
</dbReference>
<sequence>MNPVPTADIPDSLRTAVDLKDALDNADMYLTPIGTCRSKVTEWRQQYEQHEQDLELDEELPGPGEEIEILVMAELRKLQSNYARTVAFGTMYDPPFRLSIARAGCEYDGPMSALAGEGGTESTEPDIGERLRQWYEAGTVSGYGDVKTQETKIDPAVRDAREIPASEFHVSPDLIARVQDIWAKSFFPTHVRAEPYKIHLYGPGGKFKAHRDTPETGLVGTFLVGLGDTSKTSDRGWNGGALGVKSNGKWTRHTAHLGSWVAFYPDVDYCVREIASGYRAVIALKIFREHLDIPEIPADVTLRNKITDVLAVLHKPYGILLQHHYCAGTAELNGLDAALYAAAGETGGDVKLLPVLIRWTATRYPSYDYDHYDDSSECSADVFPMTDKHVEAVLAQIMTGEDDEEEETEDVTSKPKLFIDLKGTNAEWNNYRSTESIPFYSPGFCGTSIVWKEDVQEGAERTGNESRAHREDSVYLSYAVVVLPKRGTKRPAETSEVTE</sequence>
<protein>
    <recommendedName>
        <fullName evidence="3">Fe2OG dioxygenase domain-containing protein</fullName>
    </recommendedName>
</protein>
<name>A0A8H7D7L8_9AGAR</name>
<dbReference type="PANTHER" id="PTHR33099">
    <property type="entry name" value="FE2OG DIOXYGENASE DOMAIN-CONTAINING PROTEIN"/>
    <property type="match status" value="1"/>
</dbReference>
<organism evidence="1 2">
    <name type="scientific">Mycena venus</name>
    <dbReference type="NCBI Taxonomy" id="2733690"/>
    <lineage>
        <taxon>Eukaryota</taxon>
        <taxon>Fungi</taxon>
        <taxon>Dikarya</taxon>
        <taxon>Basidiomycota</taxon>
        <taxon>Agaricomycotina</taxon>
        <taxon>Agaricomycetes</taxon>
        <taxon>Agaricomycetidae</taxon>
        <taxon>Agaricales</taxon>
        <taxon>Marasmiineae</taxon>
        <taxon>Mycenaceae</taxon>
        <taxon>Mycena</taxon>
    </lineage>
</organism>
<dbReference type="OrthoDB" id="3058546at2759"/>
<reference evidence="1" key="1">
    <citation type="submission" date="2020-05" db="EMBL/GenBank/DDBJ databases">
        <title>Mycena genomes resolve the evolution of fungal bioluminescence.</title>
        <authorList>
            <person name="Tsai I.J."/>
        </authorList>
    </citation>
    <scope>NUCLEOTIDE SEQUENCE</scope>
    <source>
        <strain evidence="1">CCC161011</strain>
    </source>
</reference>
<comment type="caution">
    <text evidence="1">The sequence shown here is derived from an EMBL/GenBank/DDBJ whole genome shotgun (WGS) entry which is preliminary data.</text>
</comment>
<evidence type="ECO:0000313" key="1">
    <source>
        <dbReference type="EMBL" id="KAF7362397.1"/>
    </source>
</evidence>
<keyword evidence="2" id="KW-1185">Reference proteome</keyword>
<gene>
    <name evidence="1" type="ORF">MVEN_00586900</name>
</gene>
<dbReference type="Gene3D" id="2.60.120.620">
    <property type="entry name" value="q2cbj1_9rhob like domain"/>
    <property type="match status" value="1"/>
</dbReference>
<proteinExistence type="predicted"/>
<evidence type="ECO:0000313" key="2">
    <source>
        <dbReference type="Proteomes" id="UP000620124"/>
    </source>
</evidence>
<dbReference type="PANTHER" id="PTHR33099:SF14">
    <property type="entry name" value="PROLYL 4-HYDROXYLASE ALPHA SUBUNIT FE(2+) 2OG DIOXYGENASE DOMAIN-CONTAINING PROTEIN"/>
    <property type="match status" value="1"/>
</dbReference>
<dbReference type="AlphaFoldDB" id="A0A8H7D7L8"/>
<evidence type="ECO:0008006" key="3">
    <source>
        <dbReference type="Google" id="ProtNLM"/>
    </source>
</evidence>